<dbReference type="GO" id="GO:0006412">
    <property type="term" value="P:translation"/>
    <property type="evidence" value="ECO:0007669"/>
    <property type="project" value="InterPro"/>
</dbReference>
<keyword evidence="3" id="KW-0689">Ribosomal protein</keyword>
<dbReference type="SUPFAM" id="SSF50249">
    <property type="entry name" value="Nucleic acid-binding proteins"/>
    <property type="match status" value="1"/>
</dbReference>
<comment type="similarity">
    <text evidence="1">Belongs to the universal ribosomal protein uS12 family.</text>
</comment>
<evidence type="ECO:0000256" key="2">
    <source>
        <dbReference type="ARBA" id="ARBA00011458"/>
    </source>
</evidence>
<dbReference type="NCBIfam" id="TIGR00981">
    <property type="entry name" value="rpsL_bact"/>
    <property type="match status" value="1"/>
</dbReference>
<keyword evidence="4" id="KW-0687">Ribonucleoprotein</keyword>
<proteinExistence type="inferred from homology"/>
<dbReference type="InterPro" id="IPR005679">
    <property type="entry name" value="Ribosomal_uS12_bac"/>
</dbReference>
<dbReference type="EMBL" id="AP021721">
    <property type="protein sequence ID" value="BBN70063.1"/>
    <property type="molecule type" value="Genomic_DNA"/>
</dbReference>
<reference evidence="6" key="1">
    <citation type="journal article" date="2019" name="Science">
        <title>Mutation of a bHLH transcription factor allowed almond domestication.</title>
        <authorList>
            <person name="Sanchez-Perez R."/>
            <person name="Pavan S."/>
            <person name="Mazzeo R."/>
            <person name="Moldovan C."/>
            <person name="Aiese Cigliano R."/>
            <person name="Del Cueto J."/>
            <person name="Ricciardi F."/>
            <person name="Lotti C."/>
            <person name="Ricciardi L."/>
            <person name="Dicenta F."/>
            <person name="Lopez-Marques R.L."/>
            <person name="Lindberg Moller B."/>
        </authorList>
    </citation>
    <scope>NUCLEOTIDE SEQUENCE</scope>
</reference>
<dbReference type="Pfam" id="PF00164">
    <property type="entry name" value="Ribosom_S12_S23"/>
    <property type="match status" value="1"/>
</dbReference>
<evidence type="ECO:0000313" key="6">
    <source>
        <dbReference type="EMBL" id="BBN70063.1"/>
    </source>
</evidence>
<gene>
    <name evidence="6" type="ORF">Prudu_1384S000200</name>
</gene>
<dbReference type="GO" id="GO:0003735">
    <property type="term" value="F:structural constituent of ribosome"/>
    <property type="evidence" value="ECO:0007669"/>
    <property type="project" value="InterPro"/>
</dbReference>
<evidence type="ECO:0000256" key="5">
    <source>
        <dbReference type="ARBA" id="ARBA00024830"/>
    </source>
</evidence>
<accession>A0A5H2XQA4</accession>
<dbReference type="PANTHER" id="PTHR11652">
    <property type="entry name" value="30S RIBOSOMAL PROTEIN S12 FAMILY MEMBER"/>
    <property type="match status" value="1"/>
</dbReference>
<comment type="subunit">
    <text evidence="2">Part of the 30S ribosomal subunit.</text>
</comment>
<dbReference type="InterPro" id="IPR006032">
    <property type="entry name" value="Ribosomal_uS12"/>
</dbReference>
<dbReference type="InterPro" id="IPR012340">
    <property type="entry name" value="NA-bd_OB-fold"/>
</dbReference>
<dbReference type="GO" id="GO:0015935">
    <property type="term" value="C:small ribosomal subunit"/>
    <property type="evidence" value="ECO:0007669"/>
    <property type="project" value="InterPro"/>
</dbReference>
<comment type="function">
    <text evidence="5">With S4 and S5 plays an important role in translational accuracy. Located at the interface of the 30S and 50S subunits.</text>
</comment>
<dbReference type="Gene3D" id="2.40.50.140">
    <property type="entry name" value="Nucleic acid-binding proteins"/>
    <property type="match status" value="1"/>
</dbReference>
<name>A0A5H2XQA4_PRUDU</name>
<dbReference type="PRINTS" id="PR01034">
    <property type="entry name" value="RIBOSOMALS12"/>
</dbReference>
<dbReference type="CDD" id="cd03368">
    <property type="entry name" value="Ribosomal_S12"/>
    <property type="match status" value="1"/>
</dbReference>
<protein>
    <recommendedName>
        <fullName evidence="7">Ribosomal protein S12</fullName>
    </recommendedName>
</protein>
<evidence type="ECO:0008006" key="7">
    <source>
        <dbReference type="Google" id="ProtNLM"/>
    </source>
</evidence>
<dbReference type="PROSITE" id="PS00055">
    <property type="entry name" value="RIBOSOMAL_S12"/>
    <property type="match status" value="1"/>
</dbReference>
<evidence type="ECO:0000256" key="3">
    <source>
        <dbReference type="ARBA" id="ARBA00022980"/>
    </source>
</evidence>
<sequence length="196" mass="22080">MNYSSERSGIGKRFFERGKGSNDFKRIERGASGSKGDLSVNFSTITPKKPNSALRKVARVRLTSGFEITAYIPGIGHNLQEHSVVLVRGGRVKDLPGVRYHIVRGTLDAVGVKDRQQGRSSALEPEQATMRQKIFFLKRFYSNYYMSKRFSLTLSVSTNNSKCLDFFRTGPSQIAMIRSTSFYTISETQGLNRMDM</sequence>
<organism evidence="6">
    <name type="scientific">Prunus dulcis</name>
    <name type="common">Almond</name>
    <name type="synonym">Amygdalus dulcis</name>
    <dbReference type="NCBI Taxonomy" id="3755"/>
    <lineage>
        <taxon>Eukaryota</taxon>
        <taxon>Viridiplantae</taxon>
        <taxon>Streptophyta</taxon>
        <taxon>Embryophyta</taxon>
        <taxon>Tracheophyta</taxon>
        <taxon>Spermatophyta</taxon>
        <taxon>Magnoliopsida</taxon>
        <taxon>eudicotyledons</taxon>
        <taxon>Gunneridae</taxon>
        <taxon>Pentapetalae</taxon>
        <taxon>rosids</taxon>
        <taxon>fabids</taxon>
        <taxon>Rosales</taxon>
        <taxon>Rosaceae</taxon>
        <taxon>Amygdaloideae</taxon>
        <taxon>Amygdaleae</taxon>
        <taxon>Prunus</taxon>
    </lineage>
</organism>
<dbReference type="AlphaFoldDB" id="A0A5H2XQA4"/>
<evidence type="ECO:0000256" key="4">
    <source>
        <dbReference type="ARBA" id="ARBA00023274"/>
    </source>
</evidence>
<evidence type="ECO:0000256" key="1">
    <source>
        <dbReference type="ARBA" id="ARBA00005657"/>
    </source>
</evidence>